<dbReference type="SUPFAM" id="SSF52540">
    <property type="entry name" value="P-loop containing nucleoside triphosphate hydrolases"/>
    <property type="match status" value="1"/>
</dbReference>
<organism evidence="1 2">
    <name type="scientific">Yoonia sediminilitoris</name>
    <dbReference type="NCBI Taxonomy" id="1286148"/>
    <lineage>
        <taxon>Bacteria</taxon>
        <taxon>Pseudomonadati</taxon>
        <taxon>Pseudomonadota</taxon>
        <taxon>Alphaproteobacteria</taxon>
        <taxon>Rhodobacterales</taxon>
        <taxon>Paracoccaceae</taxon>
        <taxon>Yoonia</taxon>
    </lineage>
</organism>
<sequence length="163" mass="17592">MAASVPALHLLCGKPATGKSTLAGEDATVMLAEDVWLAALFADQMTSVSDYVRCAAKLQTVIAPHVVSLLGTGVSVVLDFPANTVANRNWMRGILGDMGVAHHLHYLDVPDSVCLDRLRARNLAGDHPFALTDEQFWQIARHFEPPTAKEGFNVVRHRLAPAG</sequence>
<keyword evidence="1" id="KW-0808">Transferase</keyword>
<dbReference type="InterPro" id="IPR027417">
    <property type="entry name" value="P-loop_NTPase"/>
</dbReference>
<gene>
    <name evidence="1" type="ORF">C8N45_10379</name>
</gene>
<reference evidence="1 2" key="1">
    <citation type="submission" date="2018-04" db="EMBL/GenBank/DDBJ databases">
        <title>Genomic Encyclopedia of Archaeal and Bacterial Type Strains, Phase II (KMG-II): from individual species to whole genera.</title>
        <authorList>
            <person name="Goeker M."/>
        </authorList>
    </citation>
    <scope>NUCLEOTIDE SEQUENCE [LARGE SCALE GENOMIC DNA]</scope>
    <source>
        <strain evidence="1 2">DSM 29955</strain>
    </source>
</reference>
<dbReference type="GO" id="GO:0016301">
    <property type="term" value="F:kinase activity"/>
    <property type="evidence" value="ECO:0007669"/>
    <property type="project" value="UniProtKB-KW"/>
</dbReference>
<keyword evidence="2" id="KW-1185">Reference proteome</keyword>
<dbReference type="Gene3D" id="3.40.50.300">
    <property type="entry name" value="P-loop containing nucleotide triphosphate hydrolases"/>
    <property type="match status" value="1"/>
</dbReference>
<dbReference type="RefSeq" id="WP_108385843.1">
    <property type="nucleotide sequence ID" value="NZ_QBUD01000003.1"/>
</dbReference>
<evidence type="ECO:0000313" key="2">
    <source>
        <dbReference type="Proteomes" id="UP000244523"/>
    </source>
</evidence>
<evidence type="ECO:0000313" key="1">
    <source>
        <dbReference type="EMBL" id="PUB16225.1"/>
    </source>
</evidence>
<proteinExistence type="predicted"/>
<dbReference type="Pfam" id="PF13671">
    <property type="entry name" value="AAA_33"/>
    <property type="match status" value="1"/>
</dbReference>
<dbReference type="Proteomes" id="UP000244523">
    <property type="component" value="Unassembled WGS sequence"/>
</dbReference>
<name>A0A2T6KJV1_9RHOB</name>
<dbReference type="OrthoDB" id="531205at2"/>
<dbReference type="EMBL" id="QBUD01000003">
    <property type="protein sequence ID" value="PUB16225.1"/>
    <property type="molecule type" value="Genomic_DNA"/>
</dbReference>
<accession>A0A2T6KJV1</accession>
<keyword evidence="1" id="KW-0418">Kinase</keyword>
<protein>
    <submittedName>
        <fullName evidence="1">Putative kinase</fullName>
    </submittedName>
</protein>
<comment type="caution">
    <text evidence="1">The sequence shown here is derived from an EMBL/GenBank/DDBJ whole genome shotgun (WGS) entry which is preliminary data.</text>
</comment>
<dbReference type="AlphaFoldDB" id="A0A2T6KJV1"/>